<evidence type="ECO:0000313" key="2">
    <source>
        <dbReference type="Proteomes" id="UP000183417"/>
    </source>
</evidence>
<organism evidence="1 2">
    <name type="scientific">Delftia lacustris</name>
    <dbReference type="NCBI Taxonomy" id="558537"/>
    <lineage>
        <taxon>Bacteria</taxon>
        <taxon>Pseudomonadati</taxon>
        <taxon>Pseudomonadota</taxon>
        <taxon>Betaproteobacteria</taxon>
        <taxon>Burkholderiales</taxon>
        <taxon>Comamonadaceae</taxon>
        <taxon>Delftia</taxon>
    </lineage>
</organism>
<dbReference type="EMBL" id="FNPE01000008">
    <property type="protein sequence ID" value="SDY82816.1"/>
    <property type="molecule type" value="Genomic_DNA"/>
</dbReference>
<evidence type="ECO:0000313" key="1">
    <source>
        <dbReference type="EMBL" id="SDY82816.1"/>
    </source>
</evidence>
<name>A0A1H3N1U5_9BURK</name>
<gene>
    <name evidence="1" type="ORF">SAMN05421547_108135</name>
</gene>
<protein>
    <submittedName>
        <fullName evidence="1">Uncharacterized protein</fullName>
    </submittedName>
</protein>
<accession>A0A1H3N1U5</accession>
<proteinExistence type="predicted"/>
<dbReference type="AlphaFoldDB" id="A0A1H3N1U5"/>
<sequence>MRHLRCLVWVAVAVWPESHLSGDHMDIHQSQLPGRRRGFPPVPEPASRVSAAMYAEVRAWLLANDPDAPRLLDWSAATLTAPATPEKLASEVIWVILCAGRSAQAARTIERKVWDAINHGRPVVEAFGYRAKAAAIERAWREREQDFEKMNRAVAVGSAEALVDWCGSIPFIGDDTQFQLAKNLGADLLKPDRWVCRLAGIPDNPRRAVRYRFPVCMALCRPLAEATGDRIAMIDSALWLAAAKGVLIVDANAGPVLFDPEKRSKERSIFDAAPSVRVA</sequence>
<reference evidence="1 2" key="1">
    <citation type="submission" date="2016-10" db="EMBL/GenBank/DDBJ databases">
        <authorList>
            <person name="de Groot N.N."/>
        </authorList>
    </citation>
    <scope>NUCLEOTIDE SEQUENCE [LARGE SCALE GENOMIC DNA]</scope>
    <source>
        <strain evidence="1 2">LMG 24775</strain>
    </source>
</reference>
<dbReference type="Proteomes" id="UP000183417">
    <property type="component" value="Unassembled WGS sequence"/>
</dbReference>